<protein>
    <submittedName>
        <fullName evidence="3">Uncharacterized protein</fullName>
    </submittedName>
</protein>
<feature type="signal peptide" evidence="2">
    <location>
        <begin position="1"/>
        <end position="20"/>
    </location>
</feature>
<organism evidence="3 4">
    <name type="scientific">Cyclostephanos tholiformis</name>
    <dbReference type="NCBI Taxonomy" id="382380"/>
    <lineage>
        <taxon>Eukaryota</taxon>
        <taxon>Sar</taxon>
        <taxon>Stramenopiles</taxon>
        <taxon>Ochrophyta</taxon>
        <taxon>Bacillariophyta</taxon>
        <taxon>Coscinodiscophyceae</taxon>
        <taxon>Thalassiosirophycidae</taxon>
        <taxon>Stephanodiscales</taxon>
        <taxon>Stephanodiscaceae</taxon>
        <taxon>Cyclostephanos</taxon>
    </lineage>
</organism>
<dbReference type="Proteomes" id="UP001530377">
    <property type="component" value="Unassembled WGS sequence"/>
</dbReference>
<dbReference type="EMBL" id="JALLPB020000288">
    <property type="protein sequence ID" value="KAL3810990.1"/>
    <property type="molecule type" value="Genomic_DNA"/>
</dbReference>
<dbReference type="AlphaFoldDB" id="A0ABD3RT99"/>
<keyword evidence="2" id="KW-0732">Signal</keyword>
<sequence>LMPPLLSFVLLLLVAHDANSAVVSSSSHPHPPPPTTIGTTVLHPKFRSQIRCPHADRWLTVGPEIASYELGMGDAYDEGRRRLMRLMEEEERGRRREERGRGTANADANVNAEDNAKAMAGRGGRRRRRILSSSMSVDDPPMGSCTYANVFSGGDTCVQYHGGASSWTESTMTSRCDENGGALALGASGTCPLDDLAGWCVVNVDDVDVDAYESTLMTLSPASDCDGNEMACVTFVGGTFVPDGACSSSSSSSGSTGGNDNLAIIKSETLRGSCIHSYDISIGMGCIEFRGDGWTIDSMTSRCDSMTDGNFVDGVGCAATDNDDDAMMDVAGWCDTIPSDGMHETSLMMLTDGADCAANEMVCKTLHGGIFGADGGCAANGANSTTSSSSSSSSSSSTSTSASSSTGGADDENYDGKCLLAPGAIGAAHQAGYSRGYTSTCPNTPGEGSPYMWPMSWSADYESRSMAYGTDDIMHTSRGRTFYMLDRNWKRSDTTYRKGLLRTIGQSPCENVDEDFTDQTSGFLGCRYNDTDGTVSTMIHRENLMYFITWRDADVDAGEDPVLPGETDASRIEECTYIDLVVIGNIRPDWFLDKRGDDTDTQYLGNQHVYYAADDNITVPRLVKQWRKKDFASQYFTMSMMGNPPNKLKQDANASIEDNTHWPLILNIPGEGFGDDMLQVYRNHRLLDSEVDASLFEIIESYEAMGGVCTDIRANATTDDGANFGPPVLEEDEKIPSNLEVDPMSWFSNEYTFSPVWDSSSSSAVDQTPSYSSSSSDTFAMTEVSDRLIVESCADGLGSVQFSFYFRDVELTGDGLLPWMAIGYRASETCAMTPTDGGSTPIILLTQMEVGGVPVAHKMQLLPEAKGASETVIATMTASMVALVDEVEYSDLSVTATEFLSSASMASAMAVEVSRSSPSSLGEEEGTVSLHFKHTPVVDAPAVGDTMYYTYAIGTTSRLGNHETRGCFEIPVTLCGNGTSESGGQVGATIDEEDGTVIDLGDGMVAVSGEQAAPGAASSIVALFTALFVIASTSTW</sequence>
<feature type="chain" id="PRO_5044780253" evidence="2">
    <location>
        <begin position="21"/>
        <end position="1036"/>
    </location>
</feature>
<name>A0ABD3RT99_9STRA</name>
<proteinExistence type="predicted"/>
<evidence type="ECO:0000313" key="4">
    <source>
        <dbReference type="Proteomes" id="UP001530377"/>
    </source>
</evidence>
<accession>A0ABD3RT99</accession>
<evidence type="ECO:0000256" key="1">
    <source>
        <dbReference type="SAM" id="MobiDB-lite"/>
    </source>
</evidence>
<feature type="region of interest" description="Disordered" evidence="1">
    <location>
        <begin position="113"/>
        <end position="137"/>
    </location>
</feature>
<reference evidence="3 4" key="1">
    <citation type="submission" date="2024-10" db="EMBL/GenBank/DDBJ databases">
        <title>Updated reference genomes for cyclostephanoid diatoms.</title>
        <authorList>
            <person name="Roberts W.R."/>
            <person name="Alverson A.J."/>
        </authorList>
    </citation>
    <scope>NUCLEOTIDE SEQUENCE [LARGE SCALE GENOMIC DNA]</scope>
    <source>
        <strain evidence="3 4">AJA228-03</strain>
    </source>
</reference>
<gene>
    <name evidence="3" type="ORF">ACHAXA_006542</name>
</gene>
<feature type="region of interest" description="Disordered" evidence="1">
    <location>
        <begin position="382"/>
        <end position="410"/>
    </location>
</feature>
<feature type="non-terminal residue" evidence="3">
    <location>
        <position position="1"/>
    </location>
</feature>
<keyword evidence="4" id="KW-1185">Reference proteome</keyword>
<comment type="caution">
    <text evidence="3">The sequence shown here is derived from an EMBL/GenBank/DDBJ whole genome shotgun (WGS) entry which is preliminary data.</text>
</comment>
<feature type="compositionally biased region" description="Low complexity" evidence="1">
    <location>
        <begin position="382"/>
        <end position="406"/>
    </location>
</feature>
<evidence type="ECO:0000313" key="3">
    <source>
        <dbReference type="EMBL" id="KAL3810990.1"/>
    </source>
</evidence>
<evidence type="ECO:0000256" key="2">
    <source>
        <dbReference type="SAM" id="SignalP"/>
    </source>
</evidence>